<name>A0A9E7J9M4_9LILI</name>
<dbReference type="Proteomes" id="UP001055439">
    <property type="component" value="Chromosome 1"/>
</dbReference>
<reference evidence="1" key="1">
    <citation type="submission" date="2022-05" db="EMBL/GenBank/DDBJ databases">
        <title>The Musa troglodytarum L. genome provides insights into the mechanism of non-climacteric behaviour and enrichment of carotenoids.</title>
        <authorList>
            <person name="Wang J."/>
        </authorList>
    </citation>
    <scope>NUCLEOTIDE SEQUENCE</scope>
    <source>
        <tissue evidence="1">Leaf</tissue>
    </source>
</reference>
<evidence type="ECO:0000313" key="1">
    <source>
        <dbReference type="EMBL" id="URD72287.1"/>
    </source>
</evidence>
<organism evidence="1 2">
    <name type="scientific">Musa troglodytarum</name>
    <name type="common">fe'i banana</name>
    <dbReference type="NCBI Taxonomy" id="320322"/>
    <lineage>
        <taxon>Eukaryota</taxon>
        <taxon>Viridiplantae</taxon>
        <taxon>Streptophyta</taxon>
        <taxon>Embryophyta</taxon>
        <taxon>Tracheophyta</taxon>
        <taxon>Spermatophyta</taxon>
        <taxon>Magnoliopsida</taxon>
        <taxon>Liliopsida</taxon>
        <taxon>Zingiberales</taxon>
        <taxon>Musaceae</taxon>
        <taxon>Musa</taxon>
    </lineage>
</organism>
<proteinExistence type="predicted"/>
<accession>A0A9E7J9M4</accession>
<dbReference type="AlphaFoldDB" id="A0A9E7J9M4"/>
<sequence>MKKICPQDTTTMIVGIELDQANICGDSSIEGLSRSAFLKSICTGLLGKHGFVQTQEFQF</sequence>
<protein>
    <submittedName>
        <fullName evidence="1">Uncharacterized protein</fullName>
    </submittedName>
</protein>
<keyword evidence="2" id="KW-1185">Reference proteome</keyword>
<gene>
    <name evidence="1" type="ORF">MUK42_37289</name>
</gene>
<dbReference type="EMBL" id="CP097502">
    <property type="protein sequence ID" value="URD72287.1"/>
    <property type="molecule type" value="Genomic_DNA"/>
</dbReference>
<evidence type="ECO:0000313" key="2">
    <source>
        <dbReference type="Proteomes" id="UP001055439"/>
    </source>
</evidence>